<evidence type="ECO:0000313" key="2">
    <source>
        <dbReference type="EMBL" id="SFT21802.1"/>
    </source>
</evidence>
<dbReference type="SUPFAM" id="SSF159941">
    <property type="entry name" value="MM3350-like"/>
    <property type="match status" value="1"/>
</dbReference>
<sequence>MVQERNAVRLLVTLEDIDPPIWRRLVLPSTWTFDRLHLVLQAAFSWTDSHLHEFHIGGLRYGNPELLDIGFGTATTFDYRTVRMADFIDRDIAFTYVYDFGDNWRHRVVLEDILALDPLPRHAECLEGARAGPPDDVGGPWSYAEFIETLQDAEHEDHESNLRWAGGHFDPEWFDLALINKDIRNSFRANVRRRWHQPKPLIGKSSKHGD</sequence>
<dbReference type="Pfam" id="PF07929">
    <property type="entry name" value="PRiA4_ORF3"/>
    <property type="match status" value="1"/>
</dbReference>
<dbReference type="InterPro" id="IPR012912">
    <property type="entry name" value="Plasmid_pRiA4b_Orf3-like"/>
</dbReference>
<keyword evidence="3" id="KW-1185">Reference proteome</keyword>
<dbReference type="EMBL" id="FOZW01000015">
    <property type="protein sequence ID" value="SFT21802.1"/>
    <property type="molecule type" value="Genomic_DNA"/>
</dbReference>
<dbReference type="PANTHER" id="PTHR41878:SF1">
    <property type="entry name" value="TNPR PROTEIN"/>
    <property type="match status" value="1"/>
</dbReference>
<evidence type="ECO:0000313" key="3">
    <source>
        <dbReference type="Proteomes" id="UP000199392"/>
    </source>
</evidence>
<dbReference type="PANTHER" id="PTHR41878">
    <property type="entry name" value="LEXA REPRESSOR-RELATED"/>
    <property type="match status" value="1"/>
</dbReference>
<dbReference type="AlphaFoldDB" id="A0A1I6W787"/>
<dbReference type="Gene3D" id="3.10.290.30">
    <property type="entry name" value="MM3350-like"/>
    <property type="match status" value="1"/>
</dbReference>
<proteinExistence type="predicted"/>
<accession>A0A1I6W787</accession>
<dbReference type="RefSeq" id="WP_092430603.1">
    <property type="nucleotide sequence ID" value="NZ_FNCL01000021.1"/>
</dbReference>
<name>A0A1I6W787_9RHOB</name>
<dbReference type="Proteomes" id="UP000199392">
    <property type="component" value="Unassembled WGS sequence"/>
</dbReference>
<dbReference type="InterPro" id="IPR024047">
    <property type="entry name" value="MM3350-like_sf"/>
</dbReference>
<protein>
    <submittedName>
        <fullName evidence="2">PRiA4b ORF-3-like protein</fullName>
    </submittedName>
</protein>
<evidence type="ECO:0000259" key="1">
    <source>
        <dbReference type="Pfam" id="PF07929"/>
    </source>
</evidence>
<dbReference type="OrthoDB" id="9816539at2"/>
<reference evidence="3" key="1">
    <citation type="submission" date="2016-10" db="EMBL/GenBank/DDBJ databases">
        <authorList>
            <person name="Varghese N."/>
            <person name="Submissions S."/>
        </authorList>
    </citation>
    <scope>NUCLEOTIDE SEQUENCE [LARGE SCALE GENOMIC DNA]</scope>
    <source>
        <strain evidence="3">DSM 26894</strain>
    </source>
</reference>
<gene>
    <name evidence="2" type="ORF">SAMN04488050_115114</name>
</gene>
<organism evidence="2 3">
    <name type="scientific">Alloyangia pacifica</name>
    <dbReference type="NCBI Taxonomy" id="311180"/>
    <lineage>
        <taxon>Bacteria</taxon>
        <taxon>Pseudomonadati</taxon>
        <taxon>Pseudomonadota</taxon>
        <taxon>Alphaproteobacteria</taxon>
        <taxon>Rhodobacterales</taxon>
        <taxon>Roseobacteraceae</taxon>
        <taxon>Alloyangia</taxon>
    </lineage>
</organism>
<feature type="domain" description="Plasmid pRiA4b Orf3-like" evidence="1">
    <location>
        <begin position="7"/>
        <end position="176"/>
    </location>
</feature>
<dbReference type="STRING" id="311180.SAMN04488050_115114"/>